<protein>
    <recommendedName>
        <fullName evidence="6">ABC transporter domain-containing protein</fullName>
    </recommendedName>
</protein>
<proteinExistence type="inferred from homology"/>
<evidence type="ECO:0000256" key="2">
    <source>
        <dbReference type="ARBA" id="ARBA00022448"/>
    </source>
</evidence>
<dbReference type="InterPro" id="IPR017871">
    <property type="entry name" value="ABC_transporter-like_CS"/>
</dbReference>
<evidence type="ECO:0000256" key="4">
    <source>
        <dbReference type="ARBA" id="ARBA00022840"/>
    </source>
</evidence>
<dbReference type="PROSITE" id="PS50893">
    <property type="entry name" value="ABC_TRANSPORTER_2"/>
    <property type="match status" value="1"/>
</dbReference>
<dbReference type="GO" id="GO:0016887">
    <property type="term" value="F:ATP hydrolysis activity"/>
    <property type="evidence" value="ECO:0007669"/>
    <property type="project" value="InterPro"/>
</dbReference>
<dbReference type="HOGENOM" id="CLU_000604_1_2_5"/>
<keyword evidence="8" id="KW-1185">Reference proteome</keyword>
<evidence type="ECO:0000259" key="6">
    <source>
        <dbReference type="PROSITE" id="PS50893"/>
    </source>
</evidence>
<dbReference type="InterPro" id="IPR003439">
    <property type="entry name" value="ABC_transporter-like_ATP-bd"/>
</dbReference>
<evidence type="ECO:0000313" key="8">
    <source>
        <dbReference type="Proteomes" id="UP000002931"/>
    </source>
</evidence>
<reference evidence="7 8" key="1">
    <citation type="journal article" date="2010" name="J. Bacteriol.">
        <title>Genome sequences of Pelagibaca bermudensis HTCC2601T and Maritimibacter alkaliphilus HTCC2654T, the type strains of two marine Roseobacter genera.</title>
        <authorList>
            <person name="Thrash J.C."/>
            <person name="Cho J.C."/>
            <person name="Ferriera S."/>
            <person name="Johnson J."/>
            <person name="Vergin K.L."/>
            <person name="Giovannoni S.J."/>
        </authorList>
    </citation>
    <scope>NUCLEOTIDE SEQUENCE [LARGE SCALE GENOMIC DNA]</scope>
    <source>
        <strain evidence="7 8">HTCC2654</strain>
    </source>
</reference>
<dbReference type="GO" id="GO:0005524">
    <property type="term" value="F:ATP binding"/>
    <property type="evidence" value="ECO:0007669"/>
    <property type="project" value="UniProtKB-KW"/>
</dbReference>
<gene>
    <name evidence="7" type="ORF">RB2654_06984</name>
</gene>
<dbReference type="STRING" id="314271.RB2654_06984"/>
<evidence type="ECO:0000256" key="1">
    <source>
        <dbReference type="ARBA" id="ARBA00005417"/>
    </source>
</evidence>
<dbReference type="eggNOG" id="COG0410">
    <property type="taxonomic scope" value="Bacteria"/>
</dbReference>
<comment type="similarity">
    <text evidence="1">Belongs to the ABC transporter superfamily.</text>
</comment>
<dbReference type="PANTHER" id="PTHR43820">
    <property type="entry name" value="HIGH-AFFINITY BRANCHED-CHAIN AMINO ACID TRANSPORT ATP-BINDING PROTEIN LIVF"/>
    <property type="match status" value="1"/>
</dbReference>
<dbReference type="GO" id="GO:0015658">
    <property type="term" value="F:branched-chain amino acid transmembrane transporter activity"/>
    <property type="evidence" value="ECO:0007669"/>
    <property type="project" value="TreeGrafter"/>
</dbReference>
<dbReference type="CDD" id="cd03224">
    <property type="entry name" value="ABC_TM1139_LivF_branched"/>
    <property type="match status" value="1"/>
</dbReference>
<dbReference type="GO" id="GO:0015807">
    <property type="term" value="P:L-amino acid transport"/>
    <property type="evidence" value="ECO:0007669"/>
    <property type="project" value="TreeGrafter"/>
</dbReference>
<evidence type="ECO:0000313" key="7">
    <source>
        <dbReference type="EMBL" id="EAQ12835.1"/>
    </source>
</evidence>
<dbReference type="Pfam" id="PF00005">
    <property type="entry name" value="ABC_tran"/>
    <property type="match status" value="1"/>
</dbReference>
<keyword evidence="2" id="KW-0813">Transport</keyword>
<dbReference type="AlphaFoldDB" id="A3VG59"/>
<dbReference type="OrthoDB" id="9806149at2"/>
<evidence type="ECO:0000256" key="3">
    <source>
        <dbReference type="ARBA" id="ARBA00022741"/>
    </source>
</evidence>
<name>A3VG59_9RHOB</name>
<dbReference type="PANTHER" id="PTHR43820:SF2">
    <property type="entry name" value="ABC TRANSPORTER ATP-BINDING PROTEIN"/>
    <property type="match status" value="1"/>
</dbReference>
<dbReference type="SUPFAM" id="SSF52540">
    <property type="entry name" value="P-loop containing nucleoside triphosphate hydrolases"/>
    <property type="match status" value="1"/>
</dbReference>
<comment type="caution">
    <text evidence="7">The sequence shown here is derived from an EMBL/GenBank/DDBJ whole genome shotgun (WGS) entry which is preliminary data.</text>
</comment>
<accession>A3VG59</accession>
<sequence length="237" mass="25147">MADPVLKLEGVVSGYGDTTVLHGIDLTVGQGERVAIIGRNGVGKTTLLSTVMGLTRLHAGRVMSAGVDVSTLAPHKRVGAGLGLVPQTRDIFPSLTVEENLLAGLRGDARIDEAYEMFPRLAERRSNGGAQLSGGEQQMLAIARTLLGQPRLLMLDEPLEGLAPVICDMLMETFERIAADGTHTVLLVEQHTELALDFAERVVILDAGAVVEDATAEALRADPARVERHVGVGMLAD</sequence>
<dbReference type="InterPro" id="IPR027417">
    <property type="entry name" value="P-loop_NTPase"/>
</dbReference>
<keyword evidence="5" id="KW-0029">Amino-acid transport</keyword>
<dbReference type="RefSeq" id="WP_008330035.1">
    <property type="nucleotide sequence ID" value="NZ_CH902578.1"/>
</dbReference>
<dbReference type="Gene3D" id="3.40.50.300">
    <property type="entry name" value="P-loop containing nucleotide triphosphate hydrolases"/>
    <property type="match status" value="1"/>
</dbReference>
<keyword evidence="3" id="KW-0547">Nucleotide-binding</keyword>
<dbReference type="InterPro" id="IPR003593">
    <property type="entry name" value="AAA+_ATPase"/>
</dbReference>
<dbReference type="InterPro" id="IPR052156">
    <property type="entry name" value="BCAA_Transport_ATP-bd_LivF"/>
</dbReference>
<organism evidence="7 8">
    <name type="scientific">Maritimibacter alkaliphilus HTCC2654</name>
    <dbReference type="NCBI Taxonomy" id="314271"/>
    <lineage>
        <taxon>Bacteria</taxon>
        <taxon>Pseudomonadati</taxon>
        <taxon>Pseudomonadota</taxon>
        <taxon>Alphaproteobacteria</taxon>
        <taxon>Rhodobacterales</taxon>
        <taxon>Roseobacteraceae</taxon>
        <taxon>Maritimibacter</taxon>
    </lineage>
</organism>
<feature type="domain" description="ABC transporter" evidence="6">
    <location>
        <begin position="6"/>
        <end position="232"/>
    </location>
</feature>
<dbReference type="Proteomes" id="UP000002931">
    <property type="component" value="Unassembled WGS sequence"/>
</dbReference>
<dbReference type="EMBL" id="AAMT01000007">
    <property type="protein sequence ID" value="EAQ12835.1"/>
    <property type="molecule type" value="Genomic_DNA"/>
</dbReference>
<keyword evidence="4" id="KW-0067">ATP-binding</keyword>
<dbReference type="PROSITE" id="PS00211">
    <property type="entry name" value="ABC_TRANSPORTER_1"/>
    <property type="match status" value="1"/>
</dbReference>
<evidence type="ECO:0000256" key="5">
    <source>
        <dbReference type="ARBA" id="ARBA00022970"/>
    </source>
</evidence>
<dbReference type="SMART" id="SM00382">
    <property type="entry name" value="AAA"/>
    <property type="match status" value="1"/>
</dbReference>